<comment type="caution">
    <text evidence="9">The sequence shown here is derived from an EMBL/GenBank/DDBJ whole genome shotgun (WGS) entry which is preliminary data.</text>
</comment>
<dbReference type="NCBIfam" id="TIGR01395">
    <property type="entry name" value="FlgC"/>
    <property type="match status" value="1"/>
</dbReference>
<dbReference type="AlphaFoldDB" id="A0A261RBD8"/>
<proteinExistence type="inferred from homology"/>
<keyword evidence="9" id="KW-0969">Cilium</keyword>
<dbReference type="InterPro" id="IPR010930">
    <property type="entry name" value="Flg_bb/hook_C_dom"/>
</dbReference>
<dbReference type="OrthoDB" id="9794148at2"/>
<dbReference type="PANTHER" id="PTHR30435">
    <property type="entry name" value="FLAGELLAR PROTEIN"/>
    <property type="match status" value="1"/>
</dbReference>
<evidence type="ECO:0000256" key="1">
    <source>
        <dbReference type="ARBA" id="ARBA00004117"/>
    </source>
</evidence>
<dbReference type="InterPro" id="IPR006299">
    <property type="entry name" value="FlgC"/>
</dbReference>
<evidence type="ECO:0000256" key="5">
    <source>
        <dbReference type="ARBA" id="ARBA00025933"/>
    </source>
</evidence>
<keyword evidence="4 6" id="KW-0975">Bacterial flagellum</keyword>
<comment type="subunit">
    <text evidence="5 6">The basal body constitutes a major portion of the flagellar organelle and consists of four rings (L,P,S, and M) mounted on a central rod. The rod consists of about 26 subunits of FlgG in the distal portion, and FlgB, FlgC and FlgF are thought to build up the proximal portion of the rod with about 6 subunits each.</text>
</comment>
<feature type="domain" description="Flagellar basal body rod protein N-terminal" evidence="7">
    <location>
        <begin position="10"/>
        <end position="37"/>
    </location>
</feature>
<accession>A0A261RBD8</accession>
<feature type="domain" description="Flagellar basal-body/hook protein C-terminal" evidence="8">
    <location>
        <begin position="91"/>
        <end position="135"/>
    </location>
</feature>
<protein>
    <recommendedName>
        <fullName evidence="3 6">Flagellar basal-body rod protein FlgC</fullName>
    </recommendedName>
</protein>
<sequence>MSLTSIFAISGSALQAQSQRMNVAASNLANADSVVGPDGQPYRARQVVFQVDPAAGQPYGREIGGVRVAGVVQDASPPKRVYDPAHPLADAQGYVTMPNVDPVAETVNMIAASRSYQANVEVLNTAKQLMMKTLTIGQS</sequence>
<dbReference type="EMBL" id="NEVK01000004">
    <property type="protein sequence ID" value="OZI22338.1"/>
    <property type="molecule type" value="Genomic_DNA"/>
</dbReference>
<comment type="subcellular location">
    <subcellularLocation>
        <location evidence="1 6">Bacterial flagellum basal body</location>
    </subcellularLocation>
</comment>
<evidence type="ECO:0000259" key="8">
    <source>
        <dbReference type="Pfam" id="PF06429"/>
    </source>
</evidence>
<gene>
    <name evidence="9" type="ORF">CAL19_07290</name>
</gene>
<reference evidence="10" key="1">
    <citation type="submission" date="2017-05" db="EMBL/GenBank/DDBJ databases">
        <title>Complete and WGS of Bordetella genogroups.</title>
        <authorList>
            <person name="Spilker T."/>
            <person name="Lipuma J."/>
        </authorList>
    </citation>
    <scope>NUCLEOTIDE SEQUENCE [LARGE SCALE GENOMIC DNA]</scope>
    <source>
        <strain evidence="10">AU18089</strain>
    </source>
</reference>
<keyword evidence="9" id="KW-0966">Cell projection</keyword>
<dbReference type="Pfam" id="PF06429">
    <property type="entry name" value="Flg_bbr_C"/>
    <property type="match status" value="1"/>
</dbReference>
<dbReference type="RefSeq" id="WP_026639840.1">
    <property type="nucleotide sequence ID" value="NZ_NEVI01000010.1"/>
</dbReference>
<dbReference type="InterPro" id="IPR001444">
    <property type="entry name" value="Flag_bb_rod_N"/>
</dbReference>
<evidence type="ECO:0000256" key="4">
    <source>
        <dbReference type="ARBA" id="ARBA00023143"/>
    </source>
</evidence>
<evidence type="ECO:0000313" key="9">
    <source>
        <dbReference type="EMBL" id="OZI22338.1"/>
    </source>
</evidence>
<comment type="similarity">
    <text evidence="2">Belongs to the flagella basal body rod proteins family.</text>
</comment>
<dbReference type="GO" id="GO:0030694">
    <property type="term" value="C:bacterial-type flagellum basal body, rod"/>
    <property type="evidence" value="ECO:0007669"/>
    <property type="project" value="UniProtKB-UniRule"/>
</dbReference>
<evidence type="ECO:0000256" key="2">
    <source>
        <dbReference type="ARBA" id="ARBA00009677"/>
    </source>
</evidence>
<dbReference type="PANTHER" id="PTHR30435:SF2">
    <property type="entry name" value="FLAGELLAR BASAL-BODY ROD PROTEIN FLGC"/>
    <property type="match status" value="1"/>
</dbReference>
<evidence type="ECO:0000313" key="10">
    <source>
        <dbReference type="Proteomes" id="UP000216947"/>
    </source>
</evidence>
<evidence type="ECO:0000256" key="3">
    <source>
        <dbReference type="ARBA" id="ARBA00017941"/>
    </source>
</evidence>
<dbReference type="Proteomes" id="UP000216947">
    <property type="component" value="Unassembled WGS sequence"/>
</dbReference>
<evidence type="ECO:0000256" key="6">
    <source>
        <dbReference type="RuleBase" id="RU362062"/>
    </source>
</evidence>
<dbReference type="PROSITE" id="PS00588">
    <property type="entry name" value="FLAGELLA_BB_ROD"/>
    <property type="match status" value="1"/>
</dbReference>
<dbReference type="Pfam" id="PF00460">
    <property type="entry name" value="Flg_bb_rod"/>
    <property type="match status" value="1"/>
</dbReference>
<keyword evidence="10" id="KW-1185">Reference proteome</keyword>
<organism evidence="9 10">
    <name type="scientific">Bordetella genomosp. 7</name>
    <dbReference type="NCBI Taxonomy" id="1416805"/>
    <lineage>
        <taxon>Bacteria</taxon>
        <taxon>Pseudomonadati</taxon>
        <taxon>Pseudomonadota</taxon>
        <taxon>Betaproteobacteria</taxon>
        <taxon>Burkholderiales</taxon>
        <taxon>Alcaligenaceae</taxon>
        <taxon>Bordetella</taxon>
    </lineage>
</organism>
<keyword evidence="9" id="KW-0282">Flagellum</keyword>
<dbReference type="GO" id="GO:0071978">
    <property type="term" value="P:bacterial-type flagellum-dependent swarming motility"/>
    <property type="evidence" value="ECO:0007669"/>
    <property type="project" value="TreeGrafter"/>
</dbReference>
<name>A0A261RBD8_9BORD</name>
<evidence type="ECO:0000259" key="7">
    <source>
        <dbReference type="Pfam" id="PF00460"/>
    </source>
</evidence>
<dbReference type="InterPro" id="IPR019776">
    <property type="entry name" value="Flagellar_basal_body_rod_CS"/>
</dbReference>